<dbReference type="FunFam" id="3.40.50.720:FF:000084">
    <property type="entry name" value="Short-chain dehydrogenase reductase"/>
    <property type="match status" value="1"/>
</dbReference>
<evidence type="ECO:0000256" key="2">
    <source>
        <dbReference type="ARBA" id="ARBA00023002"/>
    </source>
</evidence>
<name>A0A7X3K6X1_9BURK</name>
<reference evidence="4 5" key="1">
    <citation type="submission" date="2019-12" db="EMBL/GenBank/DDBJ databases">
        <authorList>
            <person name="Li C."/>
            <person name="Zhao J."/>
        </authorList>
    </citation>
    <scope>NUCLEOTIDE SEQUENCE [LARGE SCALE GENOMIC DNA]</scope>
    <source>
        <strain evidence="4 5">NEAU-DD11</strain>
    </source>
</reference>
<dbReference type="PRINTS" id="PR00080">
    <property type="entry name" value="SDRFAMILY"/>
</dbReference>
<protein>
    <submittedName>
        <fullName evidence="4">SDR family NAD(P)-dependent oxidoreductase</fullName>
    </submittedName>
</protein>
<evidence type="ECO:0000256" key="3">
    <source>
        <dbReference type="RuleBase" id="RU000363"/>
    </source>
</evidence>
<keyword evidence="5" id="KW-1185">Reference proteome</keyword>
<comment type="similarity">
    <text evidence="1 3">Belongs to the short-chain dehydrogenases/reductases (SDR) family.</text>
</comment>
<dbReference type="PRINTS" id="PR00081">
    <property type="entry name" value="GDHRDH"/>
</dbReference>
<proteinExistence type="inferred from homology"/>
<comment type="caution">
    <text evidence="4">The sequence shown here is derived from an EMBL/GenBank/DDBJ whole genome shotgun (WGS) entry which is preliminary data.</text>
</comment>
<dbReference type="SUPFAM" id="SSF51735">
    <property type="entry name" value="NAD(P)-binding Rossmann-fold domains"/>
    <property type="match status" value="1"/>
</dbReference>
<dbReference type="Pfam" id="PF00106">
    <property type="entry name" value="adh_short"/>
    <property type="match status" value="1"/>
</dbReference>
<dbReference type="InterPro" id="IPR036291">
    <property type="entry name" value="NAD(P)-bd_dom_sf"/>
</dbReference>
<dbReference type="PANTHER" id="PTHR43639">
    <property type="entry name" value="OXIDOREDUCTASE, SHORT-CHAIN DEHYDROGENASE/REDUCTASE FAMILY (AFU_ORTHOLOGUE AFUA_5G02870)"/>
    <property type="match status" value="1"/>
</dbReference>
<dbReference type="EMBL" id="WSES01000002">
    <property type="protein sequence ID" value="MVW59311.1"/>
    <property type="molecule type" value="Genomic_DNA"/>
</dbReference>
<evidence type="ECO:0000313" key="5">
    <source>
        <dbReference type="Proteomes" id="UP000443353"/>
    </source>
</evidence>
<keyword evidence="2" id="KW-0560">Oxidoreductase</keyword>
<evidence type="ECO:0000313" key="4">
    <source>
        <dbReference type="EMBL" id="MVW59311.1"/>
    </source>
</evidence>
<organism evidence="4 5">
    <name type="scientific">Massilia cellulosiltytica</name>
    <dbReference type="NCBI Taxonomy" id="2683234"/>
    <lineage>
        <taxon>Bacteria</taxon>
        <taxon>Pseudomonadati</taxon>
        <taxon>Pseudomonadota</taxon>
        <taxon>Betaproteobacteria</taxon>
        <taxon>Burkholderiales</taxon>
        <taxon>Oxalobacteraceae</taxon>
        <taxon>Telluria group</taxon>
        <taxon>Massilia</taxon>
    </lineage>
</organism>
<dbReference type="AlphaFoldDB" id="A0A7X3K6X1"/>
<sequence length="250" mass="25490">MNAATNNRRTVVITGASSGIGLALARAYIERGDNVVGNARSAARLDAAAAQLGNPANFVGVAGDIAEPATAQALFETAIARFGKVDVLINNAGIFNAKPFHTYTPDEVDRLVDTNLKGFFYPSQRAAAHMAANGSGHIVNITAGIAVQPNAKVPAVLPVLVKGGLNSATRALAIELAASGVNVSAVAPGIIETPLHGDYEGTRAFYNTLAPSGTTGTTDDVVDAVLYLTDARFTSGVVLSVDGGASAGTW</sequence>
<dbReference type="PANTHER" id="PTHR43639:SF1">
    <property type="entry name" value="SHORT-CHAIN DEHYDROGENASE_REDUCTASE FAMILY PROTEIN"/>
    <property type="match status" value="1"/>
</dbReference>
<gene>
    <name evidence="4" type="ORF">GPY61_05160</name>
</gene>
<dbReference type="InterPro" id="IPR002347">
    <property type="entry name" value="SDR_fam"/>
</dbReference>
<dbReference type="CDD" id="cd05233">
    <property type="entry name" value="SDR_c"/>
    <property type="match status" value="1"/>
</dbReference>
<dbReference type="Gene3D" id="3.40.50.720">
    <property type="entry name" value="NAD(P)-binding Rossmann-like Domain"/>
    <property type="match status" value="1"/>
</dbReference>
<dbReference type="RefSeq" id="WP_160407527.1">
    <property type="nucleotide sequence ID" value="NZ_WSES01000002.1"/>
</dbReference>
<accession>A0A7X3K6X1</accession>
<dbReference type="GO" id="GO:0016491">
    <property type="term" value="F:oxidoreductase activity"/>
    <property type="evidence" value="ECO:0007669"/>
    <property type="project" value="UniProtKB-KW"/>
</dbReference>
<evidence type="ECO:0000256" key="1">
    <source>
        <dbReference type="ARBA" id="ARBA00006484"/>
    </source>
</evidence>
<dbReference type="Proteomes" id="UP000443353">
    <property type="component" value="Unassembled WGS sequence"/>
</dbReference>